<protein>
    <submittedName>
        <fullName evidence="4">2-keto-4-pentenoate hydratase/2-oxohepta-3-ene-1,7-dioic acid hydratase in catechol pathway</fullName>
    </submittedName>
    <submittedName>
        <fullName evidence="5">Fumarylacetoacetate hydrolase family protein</fullName>
    </submittedName>
</protein>
<comment type="caution">
    <text evidence="5">The sequence shown here is derived from an EMBL/GenBank/DDBJ whole genome shotgun (WGS) entry which is preliminary data.</text>
</comment>
<dbReference type="AlphaFoldDB" id="A0A7Y4KW08"/>
<dbReference type="Proteomes" id="UP000534306">
    <property type="component" value="Unassembled WGS sequence"/>
</dbReference>
<keyword evidence="5" id="KW-0378">Hydrolase</keyword>
<dbReference type="InterPro" id="IPR011234">
    <property type="entry name" value="Fumarylacetoacetase-like_C"/>
</dbReference>
<dbReference type="RefSeq" id="WP_171671481.1">
    <property type="nucleotide sequence ID" value="NZ_BAAAGT010000003.1"/>
</dbReference>
<dbReference type="InterPro" id="IPR036663">
    <property type="entry name" value="Fumarylacetoacetase_C_sf"/>
</dbReference>
<evidence type="ECO:0000259" key="3">
    <source>
        <dbReference type="Pfam" id="PF01557"/>
    </source>
</evidence>
<dbReference type="GO" id="GO:0016787">
    <property type="term" value="F:hydrolase activity"/>
    <property type="evidence" value="ECO:0007669"/>
    <property type="project" value="UniProtKB-KW"/>
</dbReference>
<reference evidence="4 7" key="2">
    <citation type="submission" date="2020-08" db="EMBL/GenBank/DDBJ databases">
        <title>Sequencing the genomes of 1000 actinobacteria strains.</title>
        <authorList>
            <person name="Klenk H.-P."/>
        </authorList>
    </citation>
    <scope>NUCLEOTIDE SEQUENCE [LARGE SCALE GENOMIC DNA]</scope>
    <source>
        <strain evidence="4 7">DSM 15626</strain>
    </source>
</reference>
<feature type="domain" description="Fumarylacetoacetase-like C-terminal" evidence="3">
    <location>
        <begin position="73"/>
        <end position="277"/>
    </location>
</feature>
<accession>A0A7Y4KW08</accession>
<keyword evidence="6" id="KW-1185">Reference proteome</keyword>
<dbReference type="PANTHER" id="PTHR42796">
    <property type="entry name" value="FUMARYLACETOACETATE HYDROLASE DOMAIN-CONTAINING PROTEIN 2A-RELATED"/>
    <property type="match status" value="1"/>
</dbReference>
<dbReference type="PANTHER" id="PTHR42796:SF4">
    <property type="entry name" value="FUMARYLACETOACETATE HYDROLASE DOMAIN-CONTAINING PROTEIN 2A"/>
    <property type="match status" value="1"/>
</dbReference>
<gene>
    <name evidence="4" type="ORF">HNR71_003367</name>
    <name evidence="5" type="ORF">HPO96_05385</name>
</gene>
<evidence type="ECO:0000256" key="2">
    <source>
        <dbReference type="ARBA" id="ARBA00022723"/>
    </source>
</evidence>
<dbReference type="SUPFAM" id="SSF56529">
    <property type="entry name" value="FAH"/>
    <property type="match status" value="1"/>
</dbReference>
<dbReference type="GO" id="GO:0044281">
    <property type="term" value="P:small molecule metabolic process"/>
    <property type="evidence" value="ECO:0007669"/>
    <property type="project" value="UniProtKB-ARBA"/>
</dbReference>
<evidence type="ECO:0000313" key="7">
    <source>
        <dbReference type="Proteomes" id="UP000553957"/>
    </source>
</evidence>
<evidence type="ECO:0000256" key="1">
    <source>
        <dbReference type="ARBA" id="ARBA00010211"/>
    </source>
</evidence>
<dbReference type="EMBL" id="JABJRC010000001">
    <property type="protein sequence ID" value="NOL39673.1"/>
    <property type="molecule type" value="Genomic_DNA"/>
</dbReference>
<evidence type="ECO:0000313" key="4">
    <source>
        <dbReference type="EMBL" id="MBB6567730.1"/>
    </source>
</evidence>
<dbReference type="Gene3D" id="3.90.850.10">
    <property type="entry name" value="Fumarylacetoacetase-like, C-terminal domain"/>
    <property type="match status" value="1"/>
</dbReference>
<dbReference type="EMBL" id="JACHKF010000001">
    <property type="protein sequence ID" value="MBB6567730.1"/>
    <property type="molecule type" value="Genomic_DNA"/>
</dbReference>
<sequence>MRIANVHGRAALVVDGRLVDIERASAGRLPADPQELYERWDDLRAWAEAGVEPTGPMLDDVRLGPPVPRPRQVFAIGLNYRAHIAEGGAETPSAPMVFTKFASAVAGPYDEVRLPAETVDYESEMVVVVGRRAARVAAADAWGFVAGLTAGQDLSERALQIAPPLPPQFSLAKSFPGFAPIGPVLVTPDEFPDPDDIEIGCTLNGQQMQKARTSELIFGVPAIIEFLSSVLPLLPGDLIFTGSPAGIGWVREPRVLLRPGDSLVTTLDLAGSMRHTFAWRD</sequence>
<reference evidence="5 6" key="1">
    <citation type="submission" date="2020-05" db="EMBL/GenBank/DDBJ databases">
        <title>Genome sequence of Kribbella sandramycini ATCC 39419.</title>
        <authorList>
            <person name="Maclea K.S."/>
            <person name="Fair J.L."/>
        </authorList>
    </citation>
    <scope>NUCLEOTIDE SEQUENCE [LARGE SCALE GENOMIC DNA]</scope>
    <source>
        <strain evidence="5 6">ATCC 39419</strain>
    </source>
</reference>
<comment type="similarity">
    <text evidence="1">Belongs to the FAH family.</text>
</comment>
<keyword evidence="2" id="KW-0479">Metal-binding</keyword>
<dbReference type="InterPro" id="IPR051121">
    <property type="entry name" value="FAH"/>
</dbReference>
<dbReference type="Pfam" id="PF01557">
    <property type="entry name" value="FAA_hydrolase"/>
    <property type="match status" value="1"/>
</dbReference>
<name>A0A7Y4KW08_9ACTN</name>
<proteinExistence type="inferred from homology"/>
<dbReference type="GO" id="GO:0046872">
    <property type="term" value="F:metal ion binding"/>
    <property type="evidence" value="ECO:0007669"/>
    <property type="project" value="UniProtKB-KW"/>
</dbReference>
<evidence type="ECO:0000313" key="6">
    <source>
        <dbReference type="Proteomes" id="UP000534306"/>
    </source>
</evidence>
<evidence type="ECO:0000313" key="5">
    <source>
        <dbReference type="EMBL" id="NOL39673.1"/>
    </source>
</evidence>
<organism evidence="5 6">
    <name type="scientific">Kribbella sandramycini</name>
    <dbReference type="NCBI Taxonomy" id="60450"/>
    <lineage>
        <taxon>Bacteria</taxon>
        <taxon>Bacillati</taxon>
        <taxon>Actinomycetota</taxon>
        <taxon>Actinomycetes</taxon>
        <taxon>Propionibacteriales</taxon>
        <taxon>Kribbellaceae</taxon>
        <taxon>Kribbella</taxon>
    </lineage>
</organism>
<dbReference type="Proteomes" id="UP000553957">
    <property type="component" value="Unassembled WGS sequence"/>
</dbReference>